<feature type="region of interest" description="Disordered" evidence="4">
    <location>
        <begin position="1727"/>
        <end position="1746"/>
    </location>
</feature>
<dbReference type="PRINTS" id="PR01415">
    <property type="entry name" value="ANKYRIN"/>
</dbReference>
<feature type="compositionally biased region" description="Pro residues" evidence="4">
    <location>
        <begin position="239"/>
        <end position="253"/>
    </location>
</feature>
<dbReference type="RefSeq" id="XP_028152689.1">
    <property type="nucleotide sequence ID" value="XM_028296888.1"/>
</dbReference>
<evidence type="ECO:0000256" key="2">
    <source>
        <dbReference type="PROSITE-ProRule" id="PRU00023"/>
    </source>
</evidence>
<feature type="region of interest" description="Disordered" evidence="4">
    <location>
        <begin position="18"/>
        <end position="123"/>
    </location>
</feature>
<feature type="compositionally biased region" description="Low complexity" evidence="4">
    <location>
        <begin position="404"/>
        <end position="429"/>
    </location>
</feature>
<evidence type="ECO:0000256" key="3">
    <source>
        <dbReference type="SAM" id="Coils"/>
    </source>
</evidence>
<feature type="compositionally biased region" description="Polar residues" evidence="4">
    <location>
        <begin position="794"/>
        <end position="820"/>
    </location>
</feature>
<feature type="compositionally biased region" description="Basic and acidic residues" evidence="4">
    <location>
        <begin position="1382"/>
        <end position="1398"/>
    </location>
</feature>
<feature type="repeat" description="ANK" evidence="2">
    <location>
        <begin position="1801"/>
        <end position="1833"/>
    </location>
</feature>
<dbReference type="PROSITE" id="PS50297">
    <property type="entry name" value="ANK_REP_REGION"/>
    <property type="match status" value="2"/>
</dbReference>
<feature type="compositionally biased region" description="Polar residues" evidence="4">
    <location>
        <begin position="47"/>
        <end position="61"/>
    </location>
</feature>
<comment type="similarity">
    <text evidence="1">Belongs to the BCOR family.</text>
</comment>
<evidence type="ECO:0000313" key="6">
    <source>
        <dbReference type="Proteomes" id="UP001652700"/>
    </source>
</evidence>
<dbReference type="KEGG" id="dvv:114346096"/>
<evidence type="ECO:0000313" key="7">
    <source>
        <dbReference type="RefSeq" id="XP_028152689.1"/>
    </source>
</evidence>
<reference evidence="5" key="2">
    <citation type="submission" date="2025-05" db="UniProtKB">
        <authorList>
            <consortium name="EnsemblMetazoa"/>
        </authorList>
    </citation>
    <scope>IDENTIFICATION</scope>
</reference>
<dbReference type="GO" id="GO:0005634">
    <property type="term" value="C:nucleus"/>
    <property type="evidence" value="ECO:0007669"/>
    <property type="project" value="TreeGrafter"/>
</dbReference>
<feature type="compositionally biased region" description="Basic and acidic residues" evidence="4">
    <location>
        <begin position="1727"/>
        <end position="1736"/>
    </location>
</feature>
<evidence type="ECO:0000256" key="4">
    <source>
        <dbReference type="SAM" id="MobiDB-lite"/>
    </source>
</evidence>
<keyword evidence="2" id="KW-0040">ANK repeat</keyword>
<dbReference type="SMART" id="SM00248">
    <property type="entry name" value="ANK"/>
    <property type="match status" value="3"/>
</dbReference>
<protein>
    <submittedName>
        <fullName evidence="7 8">Uncharacterized protein LOC114346096</fullName>
    </submittedName>
</protein>
<dbReference type="Pfam" id="PF12796">
    <property type="entry name" value="Ank_2"/>
    <property type="match status" value="1"/>
</dbReference>
<feature type="repeat" description="ANK" evidence="2">
    <location>
        <begin position="1834"/>
        <end position="1866"/>
    </location>
</feature>
<feature type="region of interest" description="Disordered" evidence="4">
    <location>
        <begin position="1177"/>
        <end position="1313"/>
    </location>
</feature>
<organism evidence="7">
    <name type="scientific">Diabrotica virgifera virgifera</name>
    <name type="common">western corn rootworm</name>
    <dbReference type="NCBI Taxonomy" id="50390"/>
    <lineage>
        <taxon>Eukaryota</taxon>
        <taxon>Metazoa</taxon>
        <taxon>Ecdysozoa</taxon>
        <taxon>Arthropoda</taxon>
        <taxon>Hexapoda</taxon>
        <taxon>Insecta</taxon>
        <taxon>Pterygota</taxon>
        <taxon>Neoptera</taxon>
        <taxon>Endopterygota</taxon>
        <taxon>Coleoptera</taxon>
        <taxon>Polyphaga</taxon>
        <taxon>Cucujiformia</taxon>
        <taxon>Chrysomeloidea</taxon>
        <taxon>Chrysomelidae</taxon>
        <taxon>Galerucinae</taxon>
        <taxon>Diabroticina</taxon>
        <taxon>Diabroticites</taxon>
        <taxon>Diabrotica</taxon>
    </lineage>
</organism>
<evidence type="ECO:0000313" key="5">
    <source>
        <dbReference type="EnsemblMetazoa" id="XP_028152689.1"/>
    </source>
</evidence>
<sequence length="2053" mass="231212">MDVTFTNVLEGARQYFQGLPTGSNSAVSPAYSSEQQLRHDYDRGMPPSSSAYWSSHPTDGQPSPRDHTPVQREHTPVQREHSVLREHASTPKEHPNIHRPSSHGSDSSSRPSSHQSPYAPSVQVPVEQHRQYYPAHYQEHYQMSQLHQQQHNKQPQHPPQQQHPQQSQHLQQPQQAQQHPPQQQHHPQPQQQHHPQPQQPPEQYQQSRQSFEFSRPQARETTTYSPYQAHISAAGSPYQQPPSPYQVPSPQQPRAPSREQMVPRVPSREQTIPRVPSYEQLVPRATREQQYTQPADAYYSQSFSYYQQPQTKVAINNVPYKPPIQQQYPASTQQQSMYYKQIYAPQQNHQSVFAASRQDIQTSQANVRTNPVDQTVRTTHNLPPIAAISNYHSSRSREPARPVTTTVNRTRTTSSTSYTSTHSIPTTSSIIQPNPAVSVPNYPSYRTNPSQMYQPAPTVTTQSYTQVIMTASNSTASYYHPNQSQSSSQHFQHSGMPARSHTNEPPPSTSTTDNNNGRIIVKRESPLDLSVKTVRTPADSTLGDADQDNRNKYLQNHRPPTLSAHNYPQLDVNSFQRNLTQRSTQLTAATAPKVEFRPNFNVPSLNQPRRPLEEPRRSIIPEKAHSSNKLQQMDPKNVMYRYPTASVPTSAHVNSYIRSAPKQQSIPTSIPSVPTPRFNVNEIVPKRPAEIIVPPVVPNKVPKLTDNWRQSIDLQIEERLSTYKQQQAKLASPTKGPLVNGAFQDKSKNSYPVYDKPNYETTPQHSTYNQYQHQATHTQTYVPSPATPQYPGYNPTQTSNSYLQPTSRSNSNPSLNTVANSKNTVGAVDKRVLSLLRNSLETKGQKKLEQLKSNDNFSPRTDIQHPSTDVQAPLQPKPAFVSRNNVSPFTPTSFPDNNMASMYKFHIPKAVDSINFENIKSNQLHDKQTQDTVITNHTSSISPECDGLAAFLAARIRTKGELKQGGPPAQNTNNHKSQLQEVIENQLKSPIKQDTSQSSTHSSSSLSASPPKLQKERPTGASAPRKRLFSRNEEDPTNSAPPPRDPGLRSSSETSVFDFPDSDSENDVNRESLEAMRKCRKSTKQTTPVNDIKLEMSPPRVSIPEDDMFSQLCDNFLEQLKSGVGKRKTKKKETGGEIVVDLEDNKDIFDPEIVVKIEQPEFEGKAEIIEKVEEIEKETTKEKESNQGLVKPKIEPQEDATIPILEPEEIKNEPEPVEAESKEEEVFMAKRQQVRKRILSSSDNEMGDNKDSKEQAKIEDKLNTDSTKSEEIKPESEIKIEPSKEEPTPEETVKEEDKKIETASPQKADEAVPVARPYKKPLFGDGSDFYPGWEEGVYRYKRSLRMPPTLISVTRPPSFHRVSTSLPDLDPCPQSPSTSISCDDKDMKPKDKSIKSEPLDSDTESNSSFNIFSKKINYDSEGSSSIKSMPTPKEASILDILLEKCVNRKRKKYKRKDDKPKIIPKAASEVELLATPSLDIKEDDNKGNKKLSRSPVVKAESPLLGFRKSTISHYKDAFLKSNNILNNQFTTVVMNSRTRRETRVQKQRATIKEVFGEDRPASAPPVTCVNDIQIKEDVPGENRLGNLVVRLEKKDSLNEKMADLKKELDLRKAMSSKTNVDLKKEVAIKKEIIEVDTARTEVTEEKEKETKKDADTLKTIIKTEVEEESIIEDDTRSLDNVTIKSETPSIDGDEGSISGKKRGKFGKIRRKLSSGFDYIRKKKKVKKEPVEPDTAEKKKKKGTVSKTLESVDDIQKEIKTWVLNKGIGETHLHRSARLGYTDVTAYCLEKMDCHPSPRDNAGYTPLHWACSKGHLQIAKLLLLYGANPSESAQGGIRPLHEAVENGCVEIARLLLSYGADPTLATYSGLTPLALTNDEVTKDFLMNHLNDIEGEAGSQWNLHGPATVFDPVDQMGYNVVDDAPEPDPVIEEEETEFELSESLPPNLYTLRNEPPTDRWVLLQDLSTILKIKSRDALLKQICPPSQPSTSSGSANYKSVLRELKMAEFLEQARCCQFLNAGEKINTRATKIALVKYTEKVKELLNIESMFVKPR</sequence>
<dbReference type="GO" id="GO:0000122">
    <property type="term" value="P:negative regulation of transcription by RNA polymerase II"/>
    <property type="evidence" value="ECO:0007669"/>
    <property type="project" value="TreeGrafter"/>
</dbReference>
<feature type="compositionally biased region" description="Basic and acidic residues" evidence="4">
    <location>
        <begin position="1247"/>
        <end position="1301"/>
    </location>
</feature>
<dbReference type="PROSITE" id="PS50088">
    <property type="entry name" value="ANK_REPEAT"/>
    <property type="match status" value="2"/>
</dbReference>
<dbReference type="GeneID" id="114346096"/>
<feature type="compositionally biased region" description="Basic and acidic residues" evidence="4">
    <location>
        <begin position="1067"/>
        <end position="1077"/>
    </location>
</feature>
<feature type="compositionally biased region" description="Polar residues" evidence="4">
    <location>
        <begin position="853"/>
        <end position="870"/>
    </location>
</feature>
<dbReference type="InterPro" id="IPR002110">
    <property type="entry name" value="Ankyrin_rpt"/>
</dbReference>
<feature type="region of interest" description="Disordered" evidence="4">
    <location>
        <begin position="392"/>
        <end position="435"/>
    </location>
</feature>
<feature type="compositionally biased region" description="Basic and acidic residues" evidence="4">
    <location>
        <begin position="64"/>
        <end position="96"/>
    </location>
</feature>
<feature type="region of interest" description="Disordered" evidence="4">
    <location>
        <begin position="845"/>
        <end position="874"/>
    </location>
</feature>
<feature type="compositionally biased region" description="Low complexity" evidence="4">
    <location>
        <begin position="996"/>
        <end position="1009"/>
    </location>
</feature>
<reference evidence="7 8" key="1">
    <citation type="submission" date="2025-04" db="UniProtKB">
        <authorList>
            <consortium name="RefSeq"/>
        </authorList>
    </citation>
    <scope>IDENTIFICATION</scope>
    <source>
        <tissue evidence="7 8">Whole insect</tissue>
    </source>
</reference>
<dbReference type="SUPFAM" id="SSF48403">
    <property type="entry name" value="Ankyrin repeat"/>
    <property type="match status" value="1"/>
</dbReference>
<dbReference type="InterPro" id="IPR036770">
    <property type="entry name" value="Ankyrin_rpt-contain_sf"/>
</dbReference>
<dbReference type="RefSeq" id="XP_028152693.1">
    <property type="nucleotide sequence ID" value="XM_028296892.1"/>
</dbReference>
<name>A0A6P7GT54_DIAVI</name>
<feature type="region of interest" description="Disordered" evidence="4">
    <location>
        <begin position="143"/>
        <end position="289"/>
    </location>
</feature>
<feature type="compositionally biased region" description="Low complexity" evidence="4">
    <location>
        <begin position="483"/>
        <end position="494"/>
    </location>
</feature>
<feature type="compositionally biased region" description="Polar residues" evidence="4">
    <location>
        <begin position="20"/>
        <end position="35"/>
    </location>
</feature>
<feature type="compositionally biased region" description="Low complexity" evidence="4">
    <location>
        <begin position="767"/>
        <end position="781"/>
    </location>
</feature>
<keyword evidence="6" id="KW-1185">Reference proteome</keyword>
<accession>A0A6P7GT54</accession>
<feature type="region of interest" description="Disordered" evidence="4">
    <location>
        <begin position="478"/>
        <end position="567"/>
    </location>
</feature>
<keyword evidence="3" id="KW-0175">Coiled coil</keyword>
<evidence type="ECO:0000313" key="8">
    <source>
        <dbReference type="RefSeq" id="XP_028152693.1"/>
    </source>
</evidence>
<dbReference type="EnsemblMetazoa" id="XM_028296888.2">
    <property type="protein sequence ID" value="XP_028152689.1"/>
    <property type="gene ID" value="LOC114346096"/>
</dbReference>
<feature type="coiled-coil region" evidence="3">
    <location>
        <begin position="1587"/>
        <end position="1614"/>
    </location>
</feature>
<dbReference type="GO" id="GO:0003714">
    <property type="term" value="F:transcription corepressor activity"/>
    <property type="evidence" value="ECO:0007669"/>
    <property type="project" value="TreeGrafter"/>
</dbReference>
<dbReference type="Proteomes" id="UP001652700">
    <property type="component" value="Unplaced"/>
</dbReference>
<dbReference type="Gene3D" id="1.25.40.20">
    <property type="entry name" value="Ankyrin repeat-containing domain"/>
    <property type="match status" value="1"/>
</dbReference>
<evidence type="ECO:0000256" key="1">
    <source>
        <dbReference type="ARBA" id="ARBA00034703"/>
    </source>
</evidence>
<feature type="region of interest" description="Disordered" evidence="4">
    <location>
        <begin position="1350"/>
        <end position="1407"/>
    </location>
</feature>
<feature type="region of interest" description="Disordered" evidence="4">
    <location>
        <begin position="729"/>
        <end position="820"/>
    </location>
</feature>
<dbReference type="InterPro" id="IPR047144">
    <property type="entry name" value="BCOR-like"/>
</dbReference>
<dbReference type="PANTHER" id="PTHR24117">
    <property type="entry name" value="AGAP007537-PB"/>
    <property type="match status" value="1"/>
</dbReference>
<feature type="compositionally biased region" description="Low complexity" evidence="4">
    <location>
        <begin position="98"/>
        <end position="117"/>
    </location>
</feature>
<dbReference type="OrthoDB" id="3666223at2759"/>
<proteinExistence type="inferred from homology"/>
<gene>
    <name evidence="7 8" type="primary">LOC114346096</name>
</gene>
<dbReference type="PANTHER" id="PTHR24117:SF9">
    <property type="entry name" value="BCL-6 COREPRESSOR PCGF1 BINDING DOMAIN-CONTAINING PROTEIN"/>
    <property type="match status" value="1"/>
</dbReference>
<feature type="compositionally biased region" description="Low complexity" evidence="4">
    <location>
        <begin position="143"/>
        <end position="206"/>
    </location>
</feature>
<feature type="region of interest" description="Disordered" evidence="4">
    <location>
        <begin position="989"/>
        <end position="1106"/>
    </location>
</feature>